<dbReference type="Proteomes" id="UP000765509">
    <property type="component" value="Unassembled WGS sequence"/>
</dbReference>
<evidence type="ECO:0000313" key="2">
    <source>
        <dbReference type="EMBL" id="MBW0460362.1"/>
    </source>
</evidence>
<comment type="caution">
    <text evidence="2">The sequence shown here is derived from an EMBL/GenBank/DDBJ whole genome shotgun (WGS) entry which is preliminary data.</text>
</comment>
<accession>A0A9Q3GBN3</accession>
<name>A0A9Q3GBN3_9BASI</name>
<evidence type="ECO:0000313" key="3">
    <source>
        <dbReference type="Proteomes" id="UP000765509"/>
    </source>
</evidence>
<gene>
    <name evidence="2" type="ORF">O181_000077</name>
</gene>
<reference evidence="2" key="1">
    <citation type="submission" date="2021-03" db="EMBL/GenBank/DDBJ databases">
        <title>Draft genome sequence of rust myrtle Austropuccinia psidii MF-1, a brazilian biotype.</title>
        <authorList>
            <person name="Quecine M.C."/>
            <person name="Pachon D.M.R."/>
            <person name="Bonatelli M.L."/>
            <person name="Correr F.H."/>
            <person name="Franceschini L.M."/>
            <person name="Leite T.F."/>
            <person name="Margarido G.R.A."/>
            <person name="Almeida C.A."/>
            <person name="Ferrarezi J.A."/>
            <person name="Labate C.A."/>
        </authorList>
    </citation>
    <scope>NUCLEOTIDE SEQUENCE</scope>
    <source>
        <strain evidence="2">MF-1</strain>
    </source>
</reference>
<organism evidence="2 3">
    <name type="scientific">Austropuccinia psidii MF-1</name>
    <dbReference type="NCBI Taxonomy" id="1389203"/>
    <lineage>
        <taxon>Eukaryota</taxon>
        <taxon>Fungi</taxon>
        <taxon>Dikarya</taxon>
        <taxon>Basidiomycota</taxon>
        <taxon>Pucciniomycotina</taxon>
        <taxon>Pucciniomycetes</taxon>
        <taxon>Pucciniales</taxon>
        <taxon>Sphaerophragmiaceae</taxon>
        <taxon>Austropuccinia</taxon>
    </lineage>
</organism>
<evidence type="ECO:0008006" key="4">
    <source>
        <dbReference type="Google" id="ProtNLM"/>
    </source>
</evidence>
<proteinExistence type="predicted"/>
<keyword evidence="3" id="KW-1185">Reference proteome</keyword>
<dbReference type="EMBL" id="AVOT02000006">
    <property type="protein sequence ID" value="MBW0460362.1"/>
    <property type="molecule type" value="Genomic_DNA"/>
</dbReference>
<evidence type="ECO:0000256" key="1">
    <source>
        <dbReference type="SAM" id="MobiDB-lite"/>
    </source>
</evidence>
<dbReference type="OrthoDB" id="3686619at2759"/>
<dbReference type="AlphaFoldDB" id="A0A9Q3GBN3"/>
<feature type="region of interest" description="Disordered" evidence="1">
    <location>
        <begin position="1"/>
        <end position="22"/>
    </location>
</feature>
<protein>
    <recommendedName>
        <fullName evidence="4">DUF4939 domain-containing protein</fullName>
    </recommendedName>
</protein>
<sequence length="130" mass="14910">MAKVMANLQAASSSDSSRPPAFKTPSMKALEGFYGTQTFKVRSFIQSCQLILHNDLANFSQDRKKVLYAASILIGRAEKWIEPYLTNLTNQDPNYLLNSWELFESHLFPLFEDPNEFRKAEAELDSLRMK</sequence>